<sequence length="180" mass="18874">MKHGSGPLIALLLVAGCATTPPGSGGADLDALLSFTDPALCEPSPTLSAFLSAQVAGDANDGFRAVKVHVPPHYAPVVGRIRVRKEPHYWVVWVPVRGTWLGMPVVAVHQTLPEGGDPGDFTIELDAPVSEAERRLKGAGFPARAGEDVTLGPPDGYAHVMTLISAPDRPGRSMFGCGYE</sequence>
<reference evidence="1" key="1">
    <citation type="submission" date="2020-02" db="EMBL/GenBank/DDBJ databases">
        <authorList>
            <person name="Meier V. D."/>
        </authorList>
    </citation>
    <scope>NUCLEOTIDE SEQUENCE</scope>
    <source>
        <strain evidence="1">AVDCRST_MAG23</strain>
    </source>
</reference>
<gene>
    <name evidence="1" type="ORF">AVDCRST_MAG23-636</name>
</gene>
<protein>
    <recommendedName>
        <fullName evidence="2">Lipoprotein</fullName>
    </recommendedName>
</protein>
<dbReference type="AlphaFoldDB" id="A0A6J4TP11"/>
<dbReference type="PROSITE" id="PS51257">
    <property type="entry name" value="PROKAR_LIPOPROTEIN"/>
    <property type="match status" value="1"/>
</dbReference>
<accession>A0A6J4TP11</accession>
<dbReference type="EMBL" id="CADCWD010000025">
    <property type="protein sequence ID" value="CAA9526768.1"/>
    <property type="molecule type" value="Genomic_DNA"/>
</dbReference>
<evidence type="ECO:0008006" key="2">
    <source>
        <dbReference type="Google" id="ProtNLM"/>
    </source>
</evidence>
<evidence type="ECO:0000313" key="1">
    <source>
        <dbReference type="EMBL" id="CAA9526768.1"/>
    </source>
</evidence>
<organism evidence="1">
    <name type="scientific">uncultured Sphingosinicella sp</name>
    <dbReference type="NCBI Taxonomy" id="478748"/>
    <lineage>
        <taxon>Bacteria</taxon>
        <taxon>Pseudomonadati</taxon>
        <taxon>Pseudomonadota</taxon>
        <taxon>Alphaproteobacteria</taxon>
        <taxon>Sphingomonadales</taxon>
        <taxon>Sphingosinicellaceae</taxon>
        <taxon>Sphingosinicella</taxon>
        <taxon>environmental samples</taxon>
    </lineage>
</organism>
<name>A0A6J4TP11_9SPHN</name>
<proteinExistence type="predicted"/>